<name>A0ABN2UHR8_9MICO</name>
<comment type="caution">
    <text evidence="3">The sequence shown here is derived from an EMBL/GenBank/DDBJ whole genome shotgun (WGS) entry which is preliminary data.</text>
</comment>
<dbReference type="EMBL" id="BAAANB010000021">
    <property type="protein sequence ID" value="GAA2037344.1"/>
    <property type="molecule type" value="Genomic_DNA"/>
</dbReference>
<dbReference type="RefSeq" id="WP_343993021.1">
    <property type="nucleotide sequence ID" value="NZ_BAAANB010000021.1"/>
</dbReference>
<evidence type="ECO:0000313" key="4">
    <source>
        <dbReference type="Proteomes" id="UP001501285"/>
    </source>
</evidence>
<dbReference type="Pfam" id="PF24201">
    <property type="entry name" value="DUF7426"/>
    <property type="match status" value="1"/>
</dbReference>
<gene>
    <name evidence="3" type="ORF">GCM10009740_31400</name>
</gene>
<evidence type="ECO:0000313" key="3">
    <source>
        <dbReference type="EMBL" id="GAA2037344.1"/>
    </source>
</evidence>
<dbReference type="Proteomes" id="UP001501285">
    <property type="component" value="Unassembled WGS sequence"/>
</dbReference>
<keyword evidence="4" id="KW-1185">Reference proteome</keyword>
<evidence type="ECO:0000256" key="1">
    <source>
        <dbReference type="SAM" id="MobiDB-lite"/>
    </source>
</evidence>
<accession>A0ABN2UHR8</accession>
<reference evidence="3 4" key="1">
    <citation type="journal article" date="2019" name="Int. J. Syst. Evol. Microbiol.">
        <title>The Global Catalogue of Microorganisms (GCM) 10K type strain sequencing project: providing services to taxonomists for standard genome sequencing and annotation.</title>
        <authorList>
            <consortium name="The Broad Institute Genomics Platform"/>
            <consortium name="The Broad Institute Genome Sequencing Center for Infectious Disease"/>
            <person name="Wu L."/>
            <person name="Ma J."/>
        </authorList>
    </citation>
    <scope>NUCLEOTIDE SEQUENCE [LARGE SCALE GENOMIC DNA]</scope>
    <source>
        <strain evidence="3 4">JCM 14283</strain>
    </source>
</reference>
<organism evidence="3 4">
    <name type="scientific">Terrabacter terrae</name>
    <dbReference type="NCBI Taxonomy" id="318434"/>
    <lineage>
        <taxon>Bacteria</taxon>
        <taxon>Bacillati</taxon>
        <taxon>Actinomycetota</taxon>
        <taxon>Actinomycetes</taxon>
        <taxon>Micrococcales</taxon>
        <taxon>Intrasporangiaceae</taxon>
        <taxon>Terrabacter</taxon>
    </lineage>
</organism>
<feature type="region of interest" description="Disordered" evidence="1">
    <location>
        <begin position="137"/>
        <end position="189"/>
    </location>
</feature>
<evidence type="ECO:0000259" key="2">
    <source>
        <dbReference type="Pfam" id="PF24201"/>
    </source>
</evidence>
<feature type="compositionally biased region" description="Low complexity" evidence="1">
    <location>
        <begin position="160"/>
        <end position="189"/>
    </location>
</feature>
<proteinExistence type="predicted"/>
<feature type="domain" description="DUF7426" evidence="2">
    <location>
        <begin position="3"/>
        <end position="91"/>
    </location>
</feature>
<sequence length="189" mass="20067">MALKRFTPEPLIFPMPNGTDYEVPPVDIDRGWRLSELLSQSPEDVDKTGLHDEDMFKLALTDELWDRMKAEGVPLNFAWRAGMAALAHYQVLDSGAGSLSDVHAAAMTAAEAIWESGVHPEAVAAWAAANLTTTSPATDAASAETASTSGTSSPKKTARPSRSTTSSSRKNSSSRTSSRSTASRSNAAI</sequence>
<dbReference type="InterPro" id="IPR055849">
    <property type="entry name" value="DUF7426"/>
</dbReference>
<protein>
    <recommendedName>
        <fullName evidence="2">DUF7426 domain-containing protein</fullName>
    </recommendedName>
</protein>
<feature type="compositionally biased region" description="Low complexity" evidence="1">
    <location>
        <begin position="137"/>
        <end position="153"/>
    </location>
</feature>